<organism evidence="1">
    <name type="scientific">marine sediment metagenome</name>
    <dbReference type="NCBI Taxonomy" id="412755"/>
    <lineage>
        <taxon>unclassified sequences</taxon>
        <taxon>metagenomes</taxon>
        <taxon>ecological metagenomes</taxon>
    </lineage>
</organism>
<comment type="caution">
    <text evidence="1">The sequence shown here is derived from an EMBL/GenBank/DDBJ whole genome shotgun (WGS) entry which is preliminary data.</text>
</comment>
<sequence length="137" mass="16265">MIRLMWRFLRMGWRIRRLYYPNETKTHSFEKIIIAGEDLIRHYGEYEPAMKEWKEQRKKDEKDMPLGFEYVDAAQFSATKRGVLWVIVLSRRVAPQRNMKCLGAWVTEKEAQDKLVELALSLSAEWVGAVVLEVEEM</sequence>
<evidence type="ECO:0000313" key="1">
    <source>
        <dbReference type="EMBL" id="KKL50866.1"/>
    </source>
</evidence>
<name>A0A0F9DAX5_9ZZZZ</name>
<reference evidence="1" key="1">
    <citation type="journal article" date="2015" name="Nature">
        <title>Complex archaea that bridge the gap between prokaryotes and eukaryotes.</title>
        <authorList>
            <person name="Spang A."/>
            <person name="Saw J.H."/>
            <person name="Jorgensen S.L."/>
            <person name="Zaremba-Niedzwiedzka K."/>
            <person name="Martijn J."/>
            <person name="Lind A.E."/>
            <person name="van Eijk R."/>
            <person name="Schleper C."/>
            <person name="Guy L."/>
            <person name="Ettema T.J."/>
        </authorList>
    </citation>
    <scope>NUCLEOTIDE SEQUENCE</scope>
</reference>
<gene>
    <name evidence="1" type="ORF">LCGC14_2301170</name>
</gene>
<dbReference type="AlphaFoldDB" id="A0A0F9DAX5"/>
<protein>
    <submittedName>
        <fullName evidence="1">Uncharacterized protein</fullName>
    </submittedName>
</protein>
<proteinExistence type="predicted"/>
<dbReference type="EMBL" id="LAZR01032444">
    <property type="protein sequence ID" value="KKL50866.1"/>
    <property type="molecule type" value="Genomic_DNA"/>
</dbReference>
<accession>A0A0F9DAX5</accession>